<sequence>MKFTCVLLVAVIGLFAPVVEARHCRIQALGCWKDSHDRAIPLLEKKHPALKGNYKQRRDAIVKCRDVAASKVAAAYKTRPESGKESGTRVTYVSHF</sequence>
<evidence type="ECO:0000256" key="1">
    <source>
        <dbReference type="SAM" id="SignalP"/>
    </source>
</evidence>
<dbReference type="EMBL" id="JQ700322">
    <property type="protein sequence ID" value="AFK75422.1"/>
    <property type="molecule type" value="mRNA"/>
</dbReference>
<accession>M4H1D0</accession>
<protein>
    <submittedName>
        <fullName evidence="2">Putative secretory peptide-12</fullName>
    </submittedName>
</protein>
<reference evidence="2" key="1">
    <citation type="submission" date="2012-02" db="EMBL/GenBank/DDBJ databases">
        <title>The genome of the ctenophore, Pleurobrachia bachei.</title>
        <authorList>
            <person name="Kohn A.B."/>
            <person name="Citarella M."/>
            <person name="Moroz L.L."/>
        </authorList>
    </citation>
    <scope>NUCLEOTIDE SEQUENCE</scope>
</reference>
<organism evidence="2">
    <name type="scientific">Pleurobrachia bachei</name>
    <name type="common">Sea gooseberry</name>
    <dbReference type="NCBI Taxonomy" id="34499"/>
    <lineage>
        <taxon>Eukaryota</taxon>
        <taxon>Metazoa</taxon>
        <taxon>Ctenophora</taxon>
        <taxon>Tentaculata</taxon>
        <taxon>Cydippida</taxon>
        <taxon>Pleurobrachiidae</taxon>
        <taxon>Pleurobrachia</taxon>
    </lineage>
</organism>
<feature type="signal peptide" evidence="1">
    <location>
        <begin position="1"/>
        <end position="21"/>
    </location>
</feature>
<evidence type="ECO:0000313" key="2">
    <source>
        <dbReference type="EMBL" id="AFK75422.1"/>
    </source>
</evidence>
<keyword evidence="1" id="KW-0732">Signal</keyword>
<name>M4H1D0_PLEBA</name>
<proteinExistence type="evidence at transcript level"/>
<dbReference type="AlphaFoldDB" id="M4H1D0"/>
<feature type="chain" id="PRO_5004053576" evidence="1">
    <location>
        <begin position="22"/>
        <end position="96"/>
    </location>
</feature>